<dbReference type="RefSeq" id="WP_036577320.1">
    <property type="nucleotide sequence ID" value="NZ_CABLBW010000002.1"/>
</dbReference>
<evidence type="ECO:0000313" key="2">
    <source>
        <dbReference type="Proteomes" id="UP000028863"/>
    </source>
</evidence>
<organism evidence="1 2">
    <name type="scientific">Oceanobacillus picturae</name>
    <dbReference type="NCBI Taxonomy" id="171693"/>
    <lineage>
        <taxon>Bacteria</taxon>
        <taxon>Bacillati</taxon>
        <taxon>Bacillota</taxon>
        <taxon>Bacilli</taxon>
        <taxon>Bacillales</taxon>
        <taxon>Bacillaceae</taxon>
        <taxon>Oceanobacillus</taxon>
    </lineage>
</organism>
<dbReference type="AlphaFoldDB" id="W9ANU4"/>
<proteinExistence type="predicted"/>
<reference evidence="1" key="1">
    <citation type="submission" date="2014-03" db="EMBL/GenBank/DDBJ databases">
        <title>Draft genome sequencing of Oceanobacillus picturae strain S1 isolated from human gut.</title>
        <authorList>
            <person name="Croce O."/>
            <person name="Lagier J.C."/>
            <person name="Raoult D."/>
        </authorList>
    </citation>
    <scope>NUCLEOTIDE SEQUENCE [LARGE SCALE GENOMIC DNA]</scope>
    <source>
        <strain evidence="1">S1</strain>
    </source>
</reference>
<dbReference type="Proteomes" id="UP000028863">
    <property type="component" value="Unassembled WGS sequence"/>
</dbReference>
<sequence>MSFERSIYHDKVLQYLINNNHYFFKAPLYPVDSEMSALRDLLRNQSTDIKEELDEIWNVAINRNPFYKTLIQKFTLHIHNENFIRKVGDVIADLNGIWHLIELKTSKDNIFNINFDSLIAYDTLPIEVRNYIHFIFFDGQCFWMARYNDLNIEPVVHVYEEIYQNLERIRFIRDYNRFYQIQINNNRNTPSHVDRSYNAYVKVDMNKQPLGVVSPIQEHMDKLKNQFSLGNV</sequence>
<keyword evidence="2" id="KW-1185">Reference proteome</keyword>
<dbReference type="EMBL" id="CCAX010000002">
    <property type="protein sequence ID" value="CDO04311.1"/>
    <property type="molecule type" value="Genomic_DNA"/>
</dbReference>
<comment type="caution">
    <text evidence="1">The sequence shown here is derived from an EMBL/GenBank/DDBJ whole genome shotgun (WGS) entry which is preliminary data.</text>
</comment>
<accession>W9ANU4</accession>
<gene>
    <name evidence="1" type="ORF">BN988_02865</name>
</gene>
<reference evidence="1" key="2">
    <citation type="submission" date="2014-03" db="EMBL/GenBank/DDBJ databases">
        <authorList>
            <person name="Urmite Genomes"/>
        </authorList>
    </citation>
    <scope>NUCLEOTIDE SEQUENCE</scope>
    <source>
        <strain evidence="1">S1</strain>
    </source>
</reference>
<protein>
    <submittedName>
        <fullName evidence="1">Uncharacterized protein</fullName>
    </submittedName>
</protein>
<name>W9ANU4_9BACI</name>
<evidence type="ECO:0000313" key="1">
    <source>
        <dbReference type="EMBL" id="CDO04311.1"/>
    </source>
</evidence>